<organism evidence="1">
    <name type="scientific">Arundo donax</name>
    <name type="common">Giant reed</name>
    <name type="synonym">Donax arundinaceus</name>
    <dbReference type="NCBI Taxonomy" id="35708"/>
    <lineage>
        <taxon>Eukaryota</taxon>
        <taxon>Viridiplantae</taxon>
        <taxon>Streptophyta</taxon>
        <taxon>Embryophyta</taxon>
        <taxon>Tracheophyta</taxon>
        <taxon>Spermatophyta</taxon>
        <taxon>Magnoliopsida</taxon>
        <taxon>Liliopsida</taxon>
        <taxon>Poales</taxon>
        <taxon>Poaceae</taxon>
        <taxon>PACMAD clade</taxon>
        <taxon>Arundinoideae</taxon>
        <taxon>Arundineae</taxon>
        <taxon>Arundo</taxon>
    </lineage>
</organism>
<name>A0A0A9E8J1_ARUDO</name>
<proteinExistence type="predicted"/>
<accession>A0A0A9E8J1</accession>
<reference evidence="1" key="2">
    <citation type="journal article" date="2015" name="Data Brief">
        <title>Shoot transcriptome of the giant reed, Arundo donax.</title>
        <authorList>
            <person name="Barrero R.A."/>
            <person name="Guerrero F.D."/>
            <person name="Moolhuijzen P."/>
            <person name="Goolsby J.A."/>
            <person name="Tidwell J."/>
            <person name="Bellgard S.E."/>
            <person name="Bellgard M.I."/>
        </authorList>
    </citation>
    <scope>NUCLEOTIDE SEQUENCE</scope>
    <source>
        <tissue evidence="1">Shoot tissue taken approximately 20 cm above the soil surface</tissue>
    </source>
</reference>
<reference evidence="1" key="1">
    <citation type="submission" date="2014-09" db="EMBL/GenBank/DDBJ databases">
        <authorList>
            <person name="Magalhaes I.L.F."/>
            <person name="Oliveira U."/>
            <person name="Santos F.R."/>
            <person name="Vidigal T.H.D.A."/>
            <person name="Brescovit A.D."/>
            <person name="Santos A.J."/>
        </authorList>
    </citation>
    <scope>NUCLEOTIDE SEQUENCE</scope>
    <source>
        <tissue evidence="1">Shoot tissue taken approximately 20 cm above the soil surface</tissue>
    </source>
</reference>
<protein>
    <submittedName>
        <fullName evidence="1">Uncharacterized protein</fullName>
    </submittedName>
</protein>
<dbReference type="AlphaFoldDB" id="A0A0A9E8J1"/>
<dbReference type="EMBL" id="GBRH01200836">
    <property type="protein sequence ID" value="JAD97059.1"/>
    <property type="molecule type" value="Transcribed_RNA"/>
</dbReference>
<evidence type="ECO:0000313" key="1">
    <source>
        <dbReference type="EMBL" id="JAD97059.1"/>
    </source>
</evidence>
<sequence length="22" mass="2833">MVYIYENTILLIRWKNDRYLLC</sequence>